<dbReference type="EMBL" id="JAWNGG020000313">
    <property type="protein sequence ID" value="KAK9294523.1"/>
    <property type="molecule type" value="Genomic_DNA"/>
</dbReference>
<dbReference type="AlphaFoldDB" id="A0AAW0ZD82"/>
<dbReference type="Proteomes" id="UP001432146">
    <property type="component" value="Unassembled WGS sequence"/>
</dbReference>
<reference evidence="1 2" key="1">
    <citation type="submission" date="2024-05" db="EMBL/GenBank/DDBJ databases">
        <title>The nuclear and mitochondrial genome assemblies of Tetragonisca angustula (Apidae: Meliponini), a tiny yet remarkable pollinator in the Neotropics.</title>
        <authorList>
            <person name="Ferrari R."/>
            <person name="Ricardo P.C."/>
            <person name="Dias F.C."/>
            <person name="Araujo N.S."/>
            <person name="Soares D.O."/>
            <person name="Zhou Q.-S."/>
            <person name="Zhu C.-D."/>
            <person name="Coutinho L."/>
            <person name="Airas M.C."/>
            <person name="Batista T.M."/>
        </authorList>
    </citation>
    <scope>NUCLEOTIDE SEQUENCE [LARGE SCALE GENOMIC DNA]</scope>
    <source>
        <strain evidence="1">ASF017062</strain>
        <tissue evidence="1">Abdomen</tissue>
    </source>
</reference>
<evidence type="ECO:0000313" key="1">
    <source>
        <dbReference type="EMBL" id="KAK9294523.1"/>
    </source>
</evidence>
<protein>
    <submittedName>
        <fullName evidence="1">Uncharacterized protein</fullName>
    </submittedName>
</protein>
<name>A0AAW0ZD82_9HYME</name>
<sequence length="75" mass="8745">MGARRAALSPRKATERIRETILRIDFCRAFVETAIEIHTYGEHSVNRWEYRSLEPIGDDSSVTRILLDRGMEFFS</sequence>
<keyword evidence="2" id="KW-1185">Reference proteome</keyword>
<comment type="caution">
    <text evidence="1">The sequence shown here is derived from an EMBL/GenBank/DDBJ whole genome shotgun (WGS) entry which is preliminary data.</text>
</comment>
<proteinExistence type="predicted"/>
<gene>
    <name evidence="1" type="ORF">QLX08_010890</name>
</gene>
<evidence type="ECO:0000313" key="2">
    <source>
        <dbReference type="Proteomes" id="UP001432146"/>
    </source>
</evidence>
<organism evidence="1 2">
    <name type="scientific">Tetragonisca angustula</name>
    <dbReference type="NCBI Taxonomy" id="166442"/>
    <lineage>
        <taxon>Eukaryota</taxon>
        <taxon>Metazoa</taxon>
        <taxon>Ecdysozoa</taxon>
        <taxon>Arthropoda</taxon>
        <taxon>Hexapoda</taxon>
        <taxon>Insecta</taxon>
        <taxon>Pterygota</taxon>
        <taxon>Neoptera</taxon>
        <taxon>Endopterygota</taxon>
        <taxon>Hymenoptera</taxon>
        <taxon>Apocrita</taxon>
        <taxon>Aculeata</taxon>
        <taxon>Apoidea</taxon>
        <taxon>Anthophila</taxon>
        <taxon>Apidae</taxon>
        <taxon>Tetragonisca</taxon>
    </lineage>
</organism>
<accession>A0AAW0ZD82</accession>